<reference evidence="3 4" key="1">
    <citation type="submission" date="2016-07" db="EMBL/GenBank/DDBJ databases">
        <title>Pervasive Adenine N6-methylation of Active Genes in Fungi.</title>
        <authorList>
            <consortium name="DOE Joint Genome Institute"/>
            <person name="Mondo S.J."/>
            <person name="Dannebaum R.O."/>
            <person name="Kuo R.C."/>
            <person name="Labutti K."/>
            <person name="Haridas S."/>
            <person name="Kuo A."/>
            <person name="Salamov A."/>
            <person name="Ahrendt S.R."/>
            <person name="Lipzen A."/>
            <person name="Sullivan W."/>
            <person name="Andreopoulos W.B."/>
            <person name="Clum A."/>
            <person name="Lindquist E."/>
            <person name="Daum C."/>
            <person name="Ramamoorthy G.K."/>
            <person name="Gryganskyi A."/>
            <person name="Culley D."/>
            <person name="Magnuson J.K."/>
            <person name="James T.Y."/>
            <person name="O'Malley M.A."/>
            <person name="Stajich J.E."/>
            <person name="Spatafora J.W."/>
            <person name="Visel A."/>
            <person name="Grigoriev I.V."/>
        </authorList>
    </citation>
    <scope>NUCLEOTIDE SEQUENCE [LARGE SCALE GENOMIC DNA]</scope>
    <source>
        <strain evidence="3 4">NRRL 3301</strain>
    </source>
</reference>
<dbReference type="InterPro" id="IPR057379">
    <property type="entry name" value="PH_SPO71"/>
</dbReference>
<dbReference type="AlphaFoldDB" id="A0A1X2GT96"/>
<proteinExistence type="predicted"/>
<dbReference type="GO" id="GO:1902657">
    <property type="term" value="P:protein localization to prospore membrane"/>
    <property type="evidence" value="ECO:0007669"/>
    <property type="project" value="InterPro"/>
</dbReference>
<evidence type="ECO:0000256" key="1">
    <source>
        <dbReference type="SAM" id="MobiDB-lite"/>
    </source>
</evidence>
<organism evidence="3 4">
    <name type="scientific">Hesseltinella vesiculosa</name>
    <dbReference type="NCBI Taxonomy" id="101127"/>
    <lineage>
        <taxon>Eukaryota</taxon>
        <taxon>Fungi</taxon>
        <taxon>Fungi incertae sedis</taxon>
        <taxon>Mucoromycota</taxon>
        <taxon>Mucoromycotina</taxon>
        <taxon>Mucoromycetes</taxon>
        <taxon>Mucorales</taxon>
        <taxon>Cunninghamellaceae</taxon>
        <taxon>Hesseltinella</taxon>
    </lineage>
</organism>
<dbReference type="InterPro" id="IPR040345">
    <property type="entry name" value="Mug56/Spo71"/>
</dbReference>
<evidence type="ECO:0000313" key="3">
    <source>
        <dbReference type="EMBL" id="ORX60258.1"/>
    </source>
</evidence>
<dbReference type="PANTHER" id="PTHR28076:SF1">
    <property type="entry name" value="PROSPORE MEMBRANE ADAPTER PROTEIN SPO71"/>
    <property type="match status" value="1"/>
</dbReference>
<keyword evidence="4" id="KW-1185">Reference proteome</keyword>
<feature type="domain" description="Prospore membrane adapter protein SPO71 PH" evidence="2">
    <location>
        <begin position="237"/>
        <end position="320"/>
    </location>
</feature>
<gene>
    <name evidence="3" type="ORF">DM01DRAFT_1156404</name>
</gene>
<comment type="caution">
    <text evidence="3">The sequence shown here is derived from an EMBL/GenBank/DDBJ whole genome shotgun (WGS) entry which is preliminary data.</text>
</comment>
<dbReference type="Pfam" id="PF23207">
    <property type="entry name" value="PH_SPO71"/>
    <property type="match status" value="1"/>
</dbReference>
<dbReference type="SUPFAM" id="SSF50729">
    <property type="entry name" value="PH domain-like"/>
    <property type="match status" value="1"/>
</dbReference>
<name>A0A1X2GT96_9FUNG</name>
<dbReference type="STRING" id="101127.A0A1X2GT96"/>
<dbReference type="EMBL" id="MCGT01000004">
    <property type="protein sequence ID" value="ORX60258.1"/>
    <property type="molecule type" value="Genomic_DNA"/>
</dbReference>
<accession>A0A1X2GT96</accession>
<dbReference type="OrthoDB" id="5579281at2759"/>
<feature type="region of interest" description="Disordered" evidence="1">
    <location>
        <begin position="21"/>
        <end position="132"/>
    </location>
</feature>
<evidence type="ECO:0000259" key="2">
    <source>
        <dbReference type="Pfam" id="PF23207"/>
    </source>
</evidence>
<feature type="compositionally biased region" description="Low complexity" evidence="1">
    <location>
        <begin position="108"/>
        <end position="120"/>
    </location>
</feature>
<sequence length="638" mass="72059">MSANVCKDRLGCSYRILIGPLNEKSPEPGYCTAPSEPLTTPPAATHESTTPTKQRHLDASPATSPDRPSQQNSVSQDSYMTASSSFQQPQENTPSALAMSVPSPSPPTSIASSTASTHTVRPLHKSSALQDSFSRRLHKIKQGRSYLQPHFTHTHASAHFHQPLQQPLHLLWRKAGPVFMPRLPAPSDSRQASLSGNNVVLKHDILLCSAIIGMSLQPSAYHSQNHHTRRDPGRQLEAVLTPSSLSCYDSPGWLWPGRKCHYCIPLNDASKPVSLRLLSPLDYSFSVFVGQGKDAMMVMFVARCKSLCLEWYLALYRLLSDHGKCTLPLACDVYVPSLDLQLQIPMVFDKTTRGDNNDEQDPRYYITAEQVKDAVLDLLEEDNLLYRKDMELCWVHGDRAEWVYWQYDLNLQHRSDLIMGPQTIEHTHQLQLRQIQHLPRKVVLKDRVELKEPFPVEGFLHKVSNFKGQVNKPVWKHQKYYFATFQWFLFYTPAHKIQLPDTCTFVPVNQDLPWHPALSSLNQATSPYITLISPFASHPQVCESWQTDELGRRMALIKHAKGCIDLTEVLYVQRSFCDVTDALLTSSAISSEGASSTTPFLASAQPNYQTDQTRRNNHTCFIVLVMKNGLTVKLKCYM</sequence>
<dbReference type="PANTHER" id="PTHR28076">
    <property type="entry name" value="SPORULATION-SPECIFIC PROTEIN 71"/>
    <property type="match status" value="1"/>
</dbReference>
<evidence type="ECO:0000313" key="4">
    <source>
        <dbReference type="Proteomes" id="UP000242146"/>
    </source>
</evidence>
<protein>
    <recommendedName>
        <fullName evidence="2">Prospore membrane adapter protein SPO71 PH domain-containing protein</fullName>
    </recommendedName>
</protein>
<feature type="compositionally biased region" description="Polar residues" evidence="1">
    <location>
        <begin position="61"/>
        <end position="95"/>
    </location>
</feature>
<dbReference type="Proteomes" id="UP000242146">
    <property type="component" value="Unassembled WGS sequence"/>
</dbReference>